<evidence type="ECO:0000256" key="1">
    <source>
        <dbReference type="SAM" id="Phobius"/>
    </source>
</evidence>
<accession>A0A1H9ZWF1</accession>
<dbReference type="Proteomes" id="UP000183339">
    <property type="component" value="Unassembled WGS sequence"/>
</dbReference>
<dbReference type="RefSeq" id="WP_074704627.1">
    <property type="nucleotide sequence ID" value="NZ_FOCT01000012.1"/>
</dbReference>
<protein>
    <recommendedName>
        <fullName evidence="6">DUF2970 family protein</fullName>
    </recommendedName>
</protein>
<feature type="transmembrane region" description="Helical" evidence="1">
    <location>
        <begin position="45"/>
        <end position="67"/>
    </location>
</feature>
<evidence type="ECO:0000313" key="3">
    <source>
        <dbReference type="EMBL" id="SES86105.1"/>
    </source>
</evidence>
<sequence>MKEDNKQQPRGKFLQIAKAVFWAFFGVRKQSDLDSDASSLTPAQVIIGGLIGAALFVMTLVLVVKIVT</sequence>
<gene>
    <name evidence="2" type="ORF">SAMN05216404_1124</name>
    <name evidence="3" type="ORF">SAMN05216412_1024</name>
</gene>
<keyword evidence="1" id="KW-1133">Transmembrane helix</keyword>
<evidence type="ECO:0000313" key="2">
    <source>
        <dbReference type="EMBL" id="SEO12461.1"/>
    </source>
</evidence>
<keyword evidence="1" id="KW-0472">Membrane</keyword>
<organism evidence="3 4">
    <name type="scientific">Nitrosospira multiformis</name>
    <dbReference type="NCBI Taxonomy" id="1231"/>
    <lineage>
        <taxon>Bacteria</taxon>
        <taxon>Pseudomonadati</taxon>
        <taxon>Pseudomonadota</taxon>
        <taxon>Betaproteobacteria</taxon>
        <taxon>Nitrosomonadales</taxon>
        <taxon>Nitrosomonadaceae</taxon>
        <taxon>Nitrosospira</taxon>
    </lineage>
</organism>
<evidence type="ECO:0008006" key="6">
    <source>
        <dbReference type="Google" id="ProtNLM"/>
    </source>
</evidence>
<evidence type="ECO:0000313" key="5">
    <source>
        <dbReference type="Proteomes" id="UP000183898"/>
    </source>
</evidence>
<dbReference type="InterPro" id="IPR021344">
    <property type="entry name" value="DUF2970"/>
</dbReference>
<dbReference type="EMBL" id="FOCT01000012">
    <property type="protein sequence ID" value="SEO12461.1"/>
    <property type="molecule type" value="Genomic_DNA"/>
</dbReference>
<dbReference type="Pfam" id="PF11174">
    <property type="entry name" value="DUF2970"/>
    <property type="match status" value="1"/>
</dbReference>
<dbReference type="Proteomes" id="UP000183898">
    <property type="component" value="Unassembled WGS sequence"/>
</dbReference>
<dbReference type="AlphaFoldDB" id="A0A1H9ZWF1"/>
<proteinExistence type="predicted"/>
<name>A0A1H9ZWF1_9PROT</name>
<keyword evidence="1" id="KW-0812">Transmembrane</keyword>
<reference evidence="4 5" key="1">
    <citation type="submission" date="2016-10" db="EMBL/GenBank/DDBJ databases">
        <authorList>
            <person name="de Groot N.N."/>
        </authorList>
    </citation>
    <scope>NUCLEOTIDE SEQUENCE [LARGE SCALE GENOMIC DNA]</scope>
    <source>
        <strain evidence="2 5">Nl18</strain>
        <strain evidence="3 4">Nl7</strain>
    </source>
</reference>
<dbReference type="EMBL" id="FOHI01000002">
    <property type="protein sequence ID" value="SES86105.1"/>
    <property type="molecule type" value="Genomic_DNA"/>
</dbReference>
<evidence type="ECO:0000313" key="4">
    <source>
        <dbReference type="Proteomes" id="UP000183339"/>
    </source>
</evidence>
<dbReference type="OrthoDB" id="8657357at2"/>